<name>A0ABQ7ASK6_BRACR</name>
<dbReference type="Proteomes" id="UP000266723">
    <property type="component" value="Unassembled WGS sequence"/>
</dbReference>
<evidence type="ECO:0000313" key="2">
    <source>
        <dbReference type="Proteomes" id="UP000266723"/>
    </source>
</evidence>
<accession>A0ABQ7ASK6</accession>
<dbReference type="PANTHER" id="PTHR45005:SF2">
    <property type="entry name" value="PROTEIN HLB1"/>
    <property type="match status" value="1"/>
</dbReference>
<evidence type="ECO:0008006" key="3">
    <source>
        <dbReference type="Google" id="ProtNLM"/>
    </source>
</evidence>
<proteinExistence type="predicted"/>
<dbReference type="InterPro" id="IPR011990">
    <property type="entry name" value="TPR-like_helical_dom_sf"/>
</dbReference>
<dbReference type="PANTHER" id="PTHR45005">
    <property type="match status" value="1"/>
</dbReference>
<reference evidence="1 2" key="1">
    <citation type="journal article" date="2020" name="BMC Genomics">
        <title>Intraspecific diversification of the crop wild relative Brassica cretica Lam. using demographic model selection.</title>
        <authorList>
            <person name="Kioukis A."/>
            <person name="Michalopoulou V.A."/>
            <person name="Briers L."/>
            <person name="Pirintsos S."/>
            <person name="Studholme D.J."/>
            <person name="Pavlidis P."/>
            <person name="Sarris P.F."/>
        </authorList>
    </citation>
    <scope>NUCLEOTIDE SEQUENCE [LARGE SCALE GENOMIC DNA]</scope>
    <source>
        <strain evidence="2">cv. PFS-1207/04</strain>
    </source>
</reference>
<dbReference type="EMBL" id="QGKV02001556">
    <property type="protein sequence ID" value="KAF3517122.1"/>
    <property type="molecule type" value="Genomic_DNA"/>
</dbReference>
<organism evidence="1 2">
    <name type="scientific">Brassica cretica</name>
    <name type="common">Mustard</name>
    <dbReference type="NCBI Taxonomy" id="69181"/>
    <lineage>
        <taxon>Eukaryota</taxon>
        <taxon>Viridiplantae</taxon>
        <taxon>Streptophyta</taxon>
        <taxon>Embryophyta</taxon>
        <taxon>Tracheophyta</taxon>
        <taxon>Spermatophyta</taxon>
        <taxon>Magnoliopsida</taxon>
        <taxon>eudicotyledons</taxon>
        <taxon>Gunneridae</taxon>
        <taxon>Pentapetalae</taxon>
        <taxon>rosids</taxon>
        <taxon>malvids</taxon>
        <taxon>Brassicales</taxon>
        <taxon>Brassicaceae</taxon>
        <taxon>Brassiceae</taxon>
        <taxon>Brassica</taxon>
    </lineage>
</organism>
<gene>
    <name evidence="1" type="ORF">DY000_02061150</name>
</gene>
<comment type="caution">
    <text evidence="1">The sequence shown here is derived from an EMBL/GenBank/DDBJ whole genome shotgun (WGS) entry which is preliminary data.</text>
</comment>
<sequence length="109" mass="12509">MAITTAYYNWAIAIYDMAKMCGLTKEAEQLWEYELSQIVPAREKEKVARNAISKFRAAIRLQFDFHRAIYNLGTVLKTHLEHGVKGMAKKFLLVSYTANRPTTSLQLIP</sequence>
<dbReference type="InterPro" id="IPR053277">
    <property type="entry name" value="Endomembrane_traffic_mod"/>
</dbReference>
<protein>
    <recommendedName>
        <fullName evidence="3">PIK-related kinase FAT domain-containing protein</fullName>
    </recommendedName>
</protein>
<evidence type="ECO:0000313" key="1">
    <source>
        <dbReference type="EMBL" id="KAF3517122.1"/>
    </source>
</evidence>
<dbReference type="Gene3D" id="1.25.40.10">
    <property type="entry name" value="Tetratricopeptide repeat domain"/>
    <property type="match status" value="1"/>
</dbReference>
<keyword evidence="2" id="KW-1185">Reference proteome</keyword>